<dbReference type="RefSeq" id="WP_198568485.1">
    <property type="nucleotide sequence ID" value="NZ_CP066167.1"/>
</dbReference>
<gene>
    <name evidence="2" type="ORF">I6N98_11390</name>
</gene>
<reference evidence="2 3" key="1">
    <citation type="submission" date="2020-12" db="EMBL/GenBank/DDBJ databases">
        <authorList>
            <person name="Shan Y."/>
        </authorList>
    </citation>
    <scope>NUCLEOTIDE SEQUENCE [LARGE SCALE GENOMIC DNA]</scope>
    <source>
        <strain evidence="3">csc3.9</strain>
    </source>
</reference>
<dbReference type="InterPro" id="IPR031593">
    <property type="entry name" value="Porin_7"/>
</dbReference>
<proteinExistence type="predicted"/>
<feature type="chain" id="PRO_5033006473" evidence="1">
    <location>
        <begin position="20"/>
        <end position="268"/>
    </location>
</feature>
<dbReference type="Pfam" id="PF16956">
    <property type="entry name" value="Porin_7"/>
    <property type="match status" value="1"/>
</dbReference>
<accession>A0A7T4UNU7</accession>
<name>A0A7T4UNU7_9GAMM</name>
<dbReference type="SUPFAM" id="SSF56935">
    <property type="entry name" value="Porins"/>
    <property type="match status" value="1"/>
</dbReference>
<dbReference type="Proteomes" id="UP000596063">
    <property type="component" value="Chromosome"/>
</dbReference>
<dbReference type="AlphaFoldDB" id="A0A7T4UNU7"/>
<evidence type="ECO:0000313" key="2">
    <source>
        <dbReference type="EMBL" id="QQD16983.1"/>
    </source>
</evidence>
<keyword evidence="3" id="KW-1185">Reference proteome</keyword>
<dbReference type="KEGG" id="snan:I6N98_11390"/>
<evidence type="ECO:0000313" key="3">
    <source>
        <dbReference type="Proteomes" id="UP000596063"/>
    </source>
</evidence>
<evidence type="ECO:0000256" key="1">
    <source>
        <dbReference type="SAM" id="SignalP"/>
    </source>
</evidence>
<organism evidence="2 3">
    <name type="scientific">Spongiibacter nanhainus</name>
    <dbReference type="NCBI Taxonomy" id="2794344"/>
    <lineage>
        <taxon>Bacteria</taxon>
        <taxon>Pseudomonadati</taxon>
        <taxon>Pseudomonadota</taxon>
        <taxon>Gammaproteobacteria</taxon>
        <taxon>Cellvibrionales</taxon>
        <taxon>Spongiibacteraceae</taxon>
        <taxon>Spongiibacter</taxon>
    </lineage>
</organism>
<dbReference type="PROSITE" id="PS51257">
    <property type="entry name" value="PROKAR_LIPOPROTEIN"/>
    <property type="match status" value="1"/>
</dbReference>
<sequence>MKKTILATAVLTASCMSYADYQFEVAGVIGQGEIEAGNNSVDTDSYGIGGEFHFQQVDTSKGPLAEAAFLDKSSFVDFLYTSTELDLPGADDTDTFGFGGRFVTATNLIIEADYSEADDGTNDADSVRVGIGTYLNDTTDVVVSYQADSEDGGDDVDTLNAAVHGVNALMQGASLAYDASLSYIDTDDDDGFGIDVGATYYFNNALGIGVTAGVAEIGDIETDSFTVEGSFFPMPELELAAWYFNDNTDDGNVDFESDGFMFGAAFRF</sequence>
<feature type="signal peptide" evidence="1">
    <location>
        <begin position="1"/>
        <end position="19"/>
    </location>
</feature>
<keyword evidence="1" id="KW-0732">Signal</keyword>
<protein>
    <submittedName>
        <fullName evidence="2">Putative porin</fullName>
    </submittedName>
</protein>
<dbReference type="EMBL" id="CP066167">
    <property type="protein sequence ID" value="QQD16983.1"/>
    <property type="molecule type" value="Genomic_DNA"/>
</dbReference>